<dbReference type="PANTHER" id="PTHR11142">
    <property type="entry name" value="PSEUDOURIDYLATE SYNTHASE"/>
    <property type="match status" value="1"/>
</dbReference>
<evidence type="ECO:0000313" key="10">
    <source>
        <dbReference type="Proteomes" id="UP000244338"/>
    </source>
</evidence>
<dbReference type="Gene3D" id="3.30.70.580">
    <property type="entry name" value="Pseudouridine synthase I, catalytic domain, N-terminal subdomain"/>
    <property type="match status" value="1"/>
</dbReference>
<evidence type="ECO:0000256" key="1">
    <source>
        <dbReference type="ARBA" id="ARBA00009375"/>
    </source>
</evidence>
<dbReference type="CDD" id="cd02570">
    <property type="entry name" value="PseudoU_synth_EcTruA"/>
    <property type="match status" value="1"/>
</dbReference>
<keyword evidence="3 4" id="KW-0413">Isomerase</keyword>
<dbReference type="InterPro" id="IPR001406">
    <property type="entry name" value="PsdUridine_synth_TruA"/>
</dbReference>
<evidence type="ECO:0000256" key="4">
    <source>
        <dbReference type="HAMAP-Rule" id="MF_00171"/>
    </source>
</evidence>
<dbReference type="GO" id="GO:0031119">
    <property type="term" value="P:tRNA pseudouridine synthesis"/>
    <property type="evidence" value="ECO:0007669"/>
    <property type="project" value="UniProtKB-UniRule"/>
</dbReference>
<organism evidence="9 10">
    <name type="scientific">Candidatus Carbonibacillus altaicus</name>
    <dbReference type="NCBI Taxonomy" id="2163959"/>
    <lineage>
        <taxon>Bacteria</taxon>
        <taxon>Bacillati</taxon>
        <taxon>Bacillota</taxon>
        <taxon>Bacilli</taxon>
        <taxon>Bacillales</taxon>
        <taxon>Candidatus Carbonibacillus</taxon>
    </lineage>
</organism>
<evidence type="ECO:0000256" key="2">
    <source>
        <dbReference type="ARBA" id="ARBA00022694"/>
    </source>
</evidence>
<dbReference type="AlphaFoldDB" id="A0A2R6Y2V1"/>
<evidence type="ECO:0000256" key="3">
    <source>
        <dbReference type="ARBA" id="ARBA00023235"/>
    </source>
</evidence>
<reference evidence="10" key="1">
    <citation type="journal article" date="2018" name="Sci. Rep.">
        <title>Lignite coal burning seam in the remote Altai Mountains harbors a hydrogen-driven thermophilic microbial community.</title>
        <authorList>
            <person name="Kadnikov V.V."/>
            <person name="Mardanov A.V."/>
            <person name="Ivasenko D.A."/>
            <person name="Antsiferov D.V."/>
            <person name="Beletsky A.V."/>
            <person name="Karnachuk O.V."/>
            <person name="Ravin N.V."/>
        </authorList>
    </citation>
    <scope>NUCLEOTIDE SEQUENCE [LARGE SCALE GENOMIC DNA]</scope>
</reference>
<comment type="similarity">
    <text evidence="1 4 7">Belongs to the tRNA pseudouridine synthase TruA family.</text>
</comment>
<name>A0A2R6Y2V1_9BACL</name>
<dbReference type="NCBIfam" id="TIGR00071">
    <property type="entry name" value="hisT_truA"/>
    <property type="match status" value="1"/>
</dbReference>
<dbReference type="Proteomes" id="UP000244338">
    <property type="component" value="Unassembled WGS sequence"/>
</dbReference>
<dbReference type="InterPro" id="IPR020095">
    <property type="entry name" value="PsdUridine_synth_TruA_C"/>
</dbReference>
<dbReference type="GO" id="GO:0160147">
    <property type="term" value="F:tRNA pseudouridine(38-40) synthase activity"/>
    <property type="evidence" value="ECO:0007669"/>
    <property type="project" value="UniProtKB-EC"/>
</dbReference>
<feature type="domain" description="Pseudouridine synthase I TruA alpha/beta" evidence="8">
    <location>
        <begin position="145"/>
        <end position="248"/>
    </location>
</feature>
<evidence type="ECO:0000256" key="5">
    <source>
        <dbReference type="PIRSR" id="PIRSR001430-1"/>
    </source>
</evidence>
<dbReference type="FunFam" id="3.30.70.580:FF:000001">
    <property type="entry name" value="tRNA pseudouridine synthase A"/>
    <property type="match status" value="1"/>
</dbReference>
<feature type="binding site" evidence="4 6">
    <location>
        <position position="112"/>
    </location>
    <ligand>
        <name>substrate</name>
    </ligand>
</feature>
<dbReference type="SUPFAM" id="SSF55120">
    <property type="entry name" value="Pseudouridine synthase"/>
    <property type="match status" value="1"/>
</dbReference>
<protein>
    <recommendedName>
        <fullName evidence="4">tRNA pseudouridine synthase A</fullName>
        <ecNumber evidence="4">5.4.99.12</ecNumber>
    </recommendedName>
    <alternativeName>
        <fullName evidence="4">tRNA pseudouridine(38-40) synthase</fullName>
    </alternativeName>
    <alternativeName>
        <fullName evidence="4">tRNA pseudouridylate synthase I</fullName>
    </alternativeName>
    <alternativeName>
        <fullName evidence="4">tRNA-uridine isomerase I</fullName>
    </alternativeName>
</protein>
<dbReference type="Pfam" id="PF01416">
    <property type="entry name" value="PseudoU_synth_1"/>
    <property type="match status" value="2"/>
</dbReference>
<evidence type="ECO:0000256" key="6">
    <source>
        <dbReference type="PIRSR" id="PIRSR001430-2"/>
    </source>
</evidence>
<dbReference type="EC" id="5.4.99.12" evidence="4"/>
<sequence>MRVALTVAYDGRAYHGFQRQSSTSGELTIQAVLELALQNLYGRALQVVGSGRTDRGVHAFGQVVHVDLPSHIPAERLPYALFPYLPEDVMVVRAQAVPPDFHARYGARSKTYVYQVRLRPFLYPWEKGLAYATQASFDPMLIRQASQLLTGRHDFYAFQKQGSSAQTTVRTIDFLDFVESGDSWWFWIRGDGFLYRMVRIMIGVLLSIGRGELMLEMLHQVLSGTVRANFAAYALPPDGLYLYAVHYDTLTPFDPGPLPPRPAGYKLEA</sequence>
<comment type="caution">
    <text evidence="4">Lacks conserved residue(s) required for the propagation of feature annotation.</text>
</comment>
<comment type="caution">
    <text evidence="9">The sequence shown here is derived from an EMBL/GenBank/DDBJ whole genome shotgun (WGS) entry which is preliminary data.</text>
</comment>
<evidence type="ECO:0000259" key="8">
    <source>
        <dbReference type="Pfam" id="PF01416"/>
    </source>
</evidence>
<feature type="active site" description="Nucleophile" evidence="4 5">
    <location>
        <position position="54"/>
    </location>
</feature>
<dbReference type="PIRSF" id="PIRSF001430">
    <property type="entry name" value="tRNA_psdUrid_synth"/>
    <property type="match status" value="1"/>
</dbReference>
<dbReference type="Gene3D" id="3.30.70.660">
    <property type="entry name" value="Pseudouridine synthase I, catalytic domain, C-terminal subdomain"/>
    <property type="match status" value="1"/>
</dbReference>
<feature type="domain" description="Pseudouridine synthase I TruA alpha/beta" evidence="8">
    <location>
        <begin position="7"/>
        <end position="105"/>
    </location>
</feature>
<dbReference type="HAMAP" id="MF_00171">
    <property type="entry name" value="TruA"/>
    <property type="match status" value="1"/>
</dbReference>
<dbReference type="GO" id="GO:0003723">
    <property type="term" value="F:RNA binding"/>
    <property type="evidence" value="ECO:0007669"/>
    <property type="project" value="InterPro"/>
</dbReference>
<comment type="subunit">
    <text evidence="4">Homodimer.</text>
</comment>
<keyword evidence="2 4" id="KW-0819">tRNA processing</keyword>
<evidence type="ECO:0000313" key="9">
    <source>
        <dbReference type="EMBL" id="PTQ56962.1"/>
    </source>
</evidence>
<proteinExistence type="inferred from homology"/>
<comment type="function">
    <text evidence="4">Formation of pseudouridine at positions 38, 39 and 40 in the anticodon stem and loop of transfer RNAs.</text>
</comment>
<dbReference type="PANTHER" id="PTHR11142:SF0">
    <property type="entry name" value="TRNA PSEUDOURIDINE SYNTHASE-LIKE 1"/>
    <property type="match status" value="1"/>
</dbReference>
<dbReference type="InterPro" id="IPR020094">
    <property type="entry name" value="TruA/RsuA/RluB/E/F_N"/>
</dbReference>
<gene>
    <name evidence="4" type="primary">truA</name>
    <name evidence="9" type="ORF">BSOLF_2364</name>
</gene>
<dbReference type="InterPro" id="IPR020097">
    <property type="entry name" value="PsdUridine_synth_TruA_a/b_dom"/>
</dbReference>
<evidence type="ECO:0000256" key="7">
    <source>
        <dbReference type="RuleBase" id="RU003792"/>
    </source>
</evidence>
<dbReference type="EMBL" id="PEBX01000015">
    <property type="protein sequence ID" value="PTQ56962.1"/>
    <property type="molecule type" value="Genomic_DNA"/>
</dbReference>
<dbReference type="InterPro" id="IPR020103">
    <property type="entry name" value="PsdUridine_synth_cat_dom_sf"/>
</dbReference>
<accession>A0A2R6Y2V1</accession>
<comment type="catalytic activity">
    <reaction evidence="4 7">
        <text>uridine(38/39/40) in tRNA = pseudouridine(38/39/40) in tRNA</text>
        <dbReference type="Rhea" id="RHEA:22376"/>
        <dbReference type="Rhea" id="RHEA-COMP:10085"/>
        <dbReference type="Rhea" id="RHEA-COMP:10087"/>
        <dbReference type="ChEBI" id="CHEBI:65314"/>
        <dbReference type="ChEBI" id="CHEBI:65315"/>
        <dbReference type="EC" id="5.4.99.12"/>
    </reaction>
</comment>